<dbReference type="Proteomes" id="UP001345219">
    <property type="component" value="Chromosome 9"/>
</dbReference>
<keyword evidence="3" id="KW-1185">Reference proteome</keyword>
<proteinExistence type="predicted"/>
<feature type="compositionally biased region" description="Basic and acidic residues" evidence="1">
    <location>
        <begin position="154"/>
        <end position="181"/>
    </location>
</feature>
<evidence type="ECO:0000313" key="3">
    <source>
        <dbReference type="Proteomes" id="UP001345219"/>
    </source>
</evidence>
<protein>
    <submittedName>
        <fullName evidence="2">Uncharacterized protein</fullName>
    </submittedName>
</protein>
<dbReference type="AlphaFoldDB" id="A0AAN7GQ78"/>
<dbReference type="PANTHER" id="PTHR34197:SF2">
    <property type="entry name" value="OS04G0591300 PROTEIN"/>
    <property type="match status" value="1"/>
</dbReference>
<gene>
    <name evidence="2" type="ORF">SAY87_010945</name>
</gene>
<organism evidence="2 3">
    <name type="scientific">Trapa incisa</name>
    <dbReference type="NCBI Taxonomy" id="236973"/>
    <lineage>
        <taxon>Eukaryota</taxon>
        <taxon>Viridiplantae</taxon>
        <taxon>Streptophyta</taxon>
        <taxon>Embryophyta</taxon>
        <taxon>Tracheophyta</taxon>
        <taxon>Spermatophyta</taxon>
        <taxon>Magnoliopsida</taxon>
        <taxon>eudicotyledons</taxon>
        <taxon>Gunneridae</taxon>
        <taxon>Pentapetalae</taxon>
        <taxon>rosids</taxon>
        <taxon>malvids</taxon>
        <taxon>Myrtales</taxon>
        <taxon>Lythraceae</taxon>
        <taxon>Trapa</taxon>
    </lineage>
</organism>
<feature type="region of interest" description="Disordered" evidence="1">
    <location>
        <begin position="197"/>
        <end position="222"/>
    </location>
</feature>
<evidence type="ECO:0000256" key="1">
    <source>
        <dbReference type="SAM" id="MobiDB-lite"/>
    </source>
</evidence>
<dbReference type="PANTHER" id="PTHR34197">
    <property type="entry name" value="OS04G0591300 PROTEIN"/>
    <property type="match status" value="1"/>
</dbReference>
<dbReference type="EMBL" id="JAXIOK010000022">
    <property type="protein sequence ID" value="KAK4744633.1"/>
    <property type="molecule type" value="Genomic_DNA"/>
</dbReference>
<accession>A0AAN7GQ78</accession>
<reference evidence="2 3" key="1">
    <citation type="journal article" date="2023" name="Hortic Res">
        <title>Pangenome of water caltrop reveals structural variations and asymmetric subgenome divergence after allopolyploidization.</title>
        <authorList>
            <person name="Zhang X."/>
            <person name="Chen Y."/>
            <person name="Wang L."/>
            <person name="Yuan Y."/>
            <person name="Fang M."/>
            <person name="Shi L."/>
            <person name="Lu R."/>
            <person name="Comes H.P."/>
            <person name="Ma Y."/>
            <person name="Chen Y."/>
            <person name="Huang G."/>
            <person name="Zhou Y."/>
            <person name="Zheng Z."/>
            <person name="Qiu Y."/>
        </authorList>
    </citation>
    <scope>NUCLEOTIDE SEQUENCE [LARGE SCALE GENOMIC DNA]</scope>
    <source>
        <tissue evidence="2">Roots</tissue>
    </source>
</reference>
<name>A0AAN7GQ78_9MYRT</name>
<comment type="caution">
    <text evidence="2">The sequence shown here is derived from an EMBL/GenBank/DDBJ whole genome shotgun (WGS) entry which is preliminary data.</text>
</comment>
<sequence>MYADQEEVWRCPKHPSSHRRSGVCPTCLRERLSNLCPDCASLRPCGCCASTTTTPSSSSSSSFSRLFHGGDSSGGVGSVGQVSNLIYSDPSFRRSSSAAVSLFRSRPRYANELDAACHENGCRGSSGSRTSRATSFWGIFKRDKSRRSGGGFEESARCNGDERMRAEGGARETVERAAEEPSRRMLRKSRSVAMTWSRAAAGADARSSSSSSSGKGWSWYFPSPIKAFRQPKAARERSPLFRS</sequence>
<feature type="region of interest" description="Disordered" evidence="1">
    <location>
        <begin position="144"/>
        <end position="181"/>
    </location>
</feature>
<evidence type="ECO:0000313" key="2">
    <source>
        <dbReference type="EMBL" id="KAK4744633.1"/>
    </source>
</evidence>
<feature type="compositionally biased region" description="Low complexity" evidence="1">
    <location>
        <begin position="197"/>
        <end position="219"/>
    </location>
</feature>